<reference evidence="5 6" key="1">
    <citation type="submission" date="2024-06" db="EMBL/GenBank/DDBJ databases">
        <authorList>
            <person name="Steensen K."/>
            <person name="Seneca J."/>
            <person name="Bartlau N."/>
            <person name="Yu A.X."/>
            <person name="Polz M.F."/>
        </authorList>
    </citation>
    <scope>NUCLEOTIDE SEQUENCE [LARGE SCALE GENOMIC DNA]</scope>
    <source>
        <strain evidence="5 6">1F9</strain>
    </source>
</reference>
<accession>A0ABV4KHV6</accession>
<dbReference type="PANTHER" id="PTHR21599:SF0">
    <property type="entry name" value="GLYCERATE KINASE"/>
    <property type="match status" value="1"/>
</dbReference>
<dbReference type="InterPro" id="IPR036129">
    <property type="entry name" value="Glycerate_kinase_sf"/>
</dbReference>
<organism evidence="5 6">
    <name type="scientific">Vibrio atlanticus</name>
    <dbReference type="NCBI Taxonomy" id="693153"/>
    <lineage>
        <taxon>Bacteria</taxon>
        <taxon>Pseudomonadati</taxon>
        <taxon>Pseudomonadota</taxon>
        <taxon>Gammaproteobacteria</taxon>
        <taxon>Vibrionales</taxon>
        <taxon>Vibrionaceae</taxon>
        <taxon>Vibrio</taxon>
    </lineage>
</organism>
<proteinExistence type="inferred from homology"/>
<evidence type="ECO:0000256" key="4">
    <source>
        <dbReference type="PIRNR" id="PIRNR006078"/>
    </source>
</evidence>
<dbReference type="Gene3D" id="3.40.50.10350">
    <property type="entry name" value="Glycerate kinase, domain 1"/>
    <property type="match status" value="1"/>
</dbReference>
<gene>
    <name evidence="5" type="ORF">ACED57_02495</name>
</gene>
<dbReference type="InterPro" id="IPR004381">
    <property type="entry name" value="Glycerate_kinase"/>
</dbReference>
<dbReference type="InterPro" id="IPR018197">
    <property type="entry name" value="Glycerate_kinase_RE-like"/>
</dbReference>
<dbReference type="InterPro" id="IPR018193">
    <property type="entry name" value="Glyc_kinase_flavodox-like_fold"/>
</dbReference>
<dbReference type="SUPFAM" id="SSF110738">
    <property type="entry name" value="Glycerate kinase I"/>
    <property type="match status" value="1"/>
</dbReference>
<dbReference type="Pfam" id="PF02595">
    <property type="entry name" value="Gly_kinase"/>
    <property type="match status" value="1"/>
</dbReference>
<dbReference type="RefSeq" id="WP_371707113.1">
    <property type="nucleotide sequence ID" value="NZ_JBGOOL010000005.1"/>
</dbReference>
<evidence type="ECO:0000313" key="5">
    <source>
        <dbReference type="EMBL" id="MEZ8052019.1"/>
    </source>
</evidence>
<dbReference type="Gene3D" id="3.90.1510.10">
    <property type="entry name" value="Glycerate kinase, domain 2"/>
    <property type="match status" value="1"/>
</dbReference>
<sequence>MKIVIAPDSFKESLSAVSVAACIEKGFREIFPDADYVTLPLADGGEGTVDVLLQGLAGQKRTHQVEGPLGALINAEWAMLEPSDSNPNKTALIEIAAASGLDLLKPEQRDPLVASSFGTGQLILEAIERGAQTIILGLGGSATNDGGAGIVQALGGRLLDSNGQDGKGHELNRGGAALAELASIDLTGLDSRCADVELIVACDVDNPLCGDNGASHIFGPQKGATPDQVLMLDKALANFAQIAESQGCVGGDDPVHKRTGYGAAGGTPMGLGLLFNMQIKPGIEMVLDILQADEVLKGADLVITGEGQMDNQTLQGKTPYGIAKRASLQGIPTIGIAGSLGTEVEALYGEMSSLFGTVRSPQPLNQVLQEAEMNLTRTARNIAATLKLGRRILS</sequence>
<comment type="caution">
    <text evidence="5">The sequence shown here is derived from an EMBL/GenBank/DDBJ whole genome shotgun (WGS) entry which is preliminary data.</text>
</comment>
<dbReference type="NCBIfam" id="TIGR00045">
    <property type="entry name" value="glycerate kinase"/>
    <property type="match status" value="1"/>
</dbReference>
<name>A0ABV4KHV6_9VIBR</name>
<dbReference type="GO" id="GO:0016301">
    <property type="term" value="F:kinase activity"/>
    <property type="evidence" value="ECO:0007669"/>
    <property type="project" value="UniProtKB-KW"/>
</dbReference>
<evidence type="ECO:0000313" key="6">
    <source>
        <dbReference type="Proteomes" id="UP001569175"/>
    </source>
</evidence>
<keyword evidence="6" id="KW-1185">Reference proteome</keyword>
<dbReference type="EMBL" id="JBGOOL010000005">
    <property type="protein sequence ID" value="MEZ8052019.1"/>
    <property type="molecule type" value="Genomic_DNA"/>
</dbReference>
<comment type="similarity">
    <text evidence="1 4">Belongs to the glycerate kinase type-1 family.</text>
</comment>
<evidence type="ECO:0000256" key="3">
    <source>
        <dbReference type="ARBA" id="ARBA00022777"/>
    </source>
</evidence>
<evidence type="ECO:0000256" key="1">
    <source>
        <dbReference type="ARBA" id="ARBA00006284"/>
    </source>
</evidence>
<protein>
    <submittedName>
        <fullName evidence="5">Glycerate kinase</fullName>
    </submittedName>
</protein>
<dbReference type="PANTHER" id="PTHR21599">
    <property type="entry name" value="GLYCERATE KINASE"/>
    <property type="match status" value="1"/>
</dbReference>
<dbReference type="Proteomes" id="UP001569175">
    <property type="component" value="Unassembled WGS sequence"/>
</dbReference>
<keyword evidence="3 4" id="KW-0418">Kinase</keyword>
<evidence type="ECO:0000256" key="2">
    <source>
        <dbReference type="ARBA" id="ARBA00022679"/>
    </source>
</evidence>
<dbReference type="PIRSF" id="PIRSF006078">
    <property type="entry name" value="GlxK"/>
    <property type="match status" value="1"/>
</dbReference>
<keyword evidence="2 4" id="KW-0808">Transferase</keyword>